<dbReference type="EMBL" id="MU006319">
    <property type="protein sequence ID" value="KAF2848217.1"/>
    <property type="molecule type" value="Genomic_DNA"/>
</dbReference>
<reference evidence="2" key="1">
    <citation type="submission" date="2020-01" db="EMBL/GenBank/DDBJ databases">
        <authorList>
            <consortium name="DOE Joint Genome Institute"/>
            <person name="Haridas S."/>
            <person name="Albert R."/>
            <person name="Binder M."/>
            <person name="Bloem J."/>
            <person name="Labutti K."/>
            <person name="Salamov A."/>
            <person name="Andreopoulos B."/>
            <person name="Baker S.E."/>
            <person name="Barry K."/>
            <person name="Bills G."/>
            <person name="Bluhm B.H."/>
            <person name="Cannon C."/>
            <person name="Castanera R."/>
            <person name="Culley D.E."/>
            <person name="Daum C."/>
            <person name="Ezra D."/>
            <person name="Gonzalez J.B."/>
            <person name="Henrissat B."/>
            <person name="Kuo A."/>
            <person name="Liang C."/>
            <person name="Lipzen A."/>
            <person name="Lutzoni F."/>
            <person name="Magnuson J."/>
            <person name="Mondo S."/>
            <person name="Nolan M."/>
            <person name="Ohm R."/>
            <person name="Pangilinan J."/>
            <person name="Park H.-J."/>
            <person name="Ramirez L."/>
            <person name="Alfaro M."/>
            <person name="Sun H."/>
            <person name="Tritt A."/>
            <person name="Yoshinaga Y."/>
            <person name="Zwiers L.-H."/>
            <person name="Turgeon B.G."/>
            <person name="Goodwin S.B."/>
            <person name="Spatafora J.W."/>
            <person name="Crous P.W."/>
            <person name="Grigoriev I.V."/>
        </authorList>
    </citation>
    <scope>NUCLEOTIDE SEQUENCE</scope>
    <source>
        <strain evidence="2">IPT5</strain>
    </source>
</reference>
<keyword evidence="3" id="KW-1185">Reference proteome</keyword>
<sequence>MHHRTSTNDPAKQPQYTSSKAHQMSNQLTRISHTHHTAPHNRIENPPPSRRTTTSSHPTHHPHPPHSSNHFSPHEWELKHRTVQLYRNHAK</sequence>
<protein>
    <submittedName>
        <fullName evidence="2">Uncharacterized protein</fullName>
    </submittedName>
</protein>
<feature type="compositionally biased region" description="Polar residues" evidence="1">
    <location>
        <begin position="7"/>
        <end position="31"/>
    </location>
</feature>
<organism evidence="2 3">
    <name type="scientific">Plenodomus tracheiphilus IPT5</name>
    <dbReference type="NCBI Taxonomy" id="1408161"/>
    <lineage>
        <taxon>Eukaryota</taxon>
        <taxon>Fungi</taxon>
        <taxon>Dikarya</taxon>
        <taxon>Ascomycota</taxon>
        <taxon>Pezizomycotina</taxon>
        <taxon>Dothideomycetes</taxon>
        <taxon>Pleosporomycetidae</taxon>
        <taxon>Pleosporales</taxon>
        <taxon>Pleosporineae</taxon>
        <taxon>Leptosphaeriaceae</taxon>
        <taxon>Plenodomus</taxon>
    </lineage>
</organism>
<proteinExistence type="predicted"/>
<dbReference type="AlphaFoldDB" id="A0A6A7B0Q7"/>
<feature type="region of interest" description="Disordered" evidence="1">
    <location>
        <begin position="1"/>
        <end position="91"/>
    </location>
</feature>
<gene>
    <name evidence="2" type="ORF">T440DRAFT_173581</name>
</gene>
<dbReference type="Proteomes" id="UP000799423">
    <property type="component" value="Unassembled WGS sequence"/>
</dbReference>
<accession>A0A6A7B0Q7</accession>
<evidence type="ECO:0000313" key="3">
    <source>
        <dbReference type="Proteomes" id="UP000799423"/>
    </source>
</evidence>
<name>A0A6A7B0Q7_9PLEO</name>
<evidence type="ECO:0000313" key="2">
    <source>
        <dbReference type="EMBL" id="KAF2848217.1"/>
    </source>
</evidence>
<evidence type="ECO:0000256" key="1">
    <source>
        <dbReference type="SAM" id="MobiDB-lite"/>
    </source>
</evidence>